<dbReference type="OrthoDB" id="435402at2759"/>
<dbReference type="InParanoid" id="A0A6I8MZM3"/>
<keyword evidence="3" id="KW-0539">Nucleus</keyword>
<dbReference type="GO" id="GO:1990904">
    <property type="term" value="C:ribonucleoprotein complex"/>
    <property type="evidence" value="ECO:0007669"/>
    <property type="project" value="InterPro"/>
</dbReference>
<protein>
    <submittedName>
        <fullName evidence="8">Uncharacterized protein</fullName>
    </submittedName>
</protein>
<dbReference type="GeneID" id="100090300"/>
<dbReference type="PANTHER" id="PTHR22792">
    <property type="entry name" value="LUPUS LA PROTEIN-RELATED"/>
    <property type="match status" value="1"/>
</dbReference>
<dbReference type="InterPro" id="IPR036390">
    <property type="entry name" value="WH_DNA-bd_sf"/>
</dbReference>
<dbReference type="GO" id="GO:0005634">
    <property type="term" value="C:nucleus"/>
    <property type="evidence" value="ECO:0000318"/>
    <property type="project" value="GO_Central"/>
</dbReference>
<dbReference type="RefSeq" id="XP_039766250.1">
    <property type="nucleotide sequence ID" value="XM_039910316.1"/>
</dbReference>
<dbReference type="GO" id="GO:0006396">
    <property type="term" value="P:RNA processing"/>
    <property type="evidence" value="ECO:0007669"/>
    <property type="project" value="InterPro"/>
</dbReference>
<dbReference type="GeneTree" id="ENSGT00940000166580"/>
<dbReference type="InterPro" id="IPR024642">
    <property type="entry name" value="SUZ-C"/>
</dbReference>
<dbReference type="RefSeq" id="XP_039766248.1">
    <property type="nucleotide sequence ID" value="XM_039910314.1"/>
</dbReference>
<feature type="region of interest" description="Disordered" evidence="5">
    <location>
        <begin position="268"/>
        <end position="321"/>
    </location>
</feature>
<evidence type="ECO:0000256" key="5">
    <source>
        <dbReference type="SAM" id="MobiDB-lite"/>
    </source>
</evidence>
<name>A0A6I8MZM3_ORNAN</name>
<dbReference type="RefSeq" id="XP_028907573.1">
    <property type="nucleotide sequence ID" value="XM_029051740.2"/>
</dbReference>
<dbReference type="PROSITE" id="PS51938">
    <property type="entry name" value="SUZ_C"/>
    <property type="match status" value="1"/>
</dbReference>
<dbReference type="AlphaFoldDB" id="A0A6I8MZM3"/>
<proteinExistence type="predicted"/>
<dbReference type="SUPFAM" id="SSF54928">
    <property type="entry name" value="RNA-binding domain, RBD"/>
    <property type="match status" value="1"/>
</dbReference>
<dbReference type="RefSeq" id="XP_039766252.1">
    <property type="nucleotide sequence ID" value="XM_039910318.1"/>
</dbReference>
<evidence type="ECO:0000256" key="1">
    <source>
        <dbReference type="ARBA" id="ARBA00004123"/>
    </source>
</evidence>
<dbReference type="OMA" id="TADEKRW"/>
<dbReference type="InterPro" id="IPR006630">
    <property type="entry name" value="La_HTH"/>
</dbReference>
<dbReference type="PANTHER" id="PTHR22792:SF61">
    <property type="entry name" value="LA RIBONUCLEOPROTEIN DOMAIN FAMILY MEMBER 6"/>
    <property type="match status" value="1"/>
</dbReference>
<dbReference type="Proteomes" id="UP000002279">
    <property type="component" value="Chromosome X1"/>
</dbReference>
<evidence type="ECO:0000313" key="9">
    <source>
        <dbReference type="Proteomes" id="UP000002279"/>
    </source>
</evidence>
<dbReference type="PRINTS" id="PR00302">
    <property type="entry name" value="LUPUSLA"/>
</dbReference>
<reference evidence="8" key="3">
    <citation type="submission" date="2025-09" db="UniProtKB">
        <authorList>
            <consortium name="Ensembl"/>
        </authorList>
    </citation>
    <scope>IDENTIFICATION</scope>
    <source>
        <strain evidence="8">Glennie</strain>
    </source>
</reference>
<gene>
    <name evidence="8" type="primary">LOC100090300</name>
</gene>
<evidence type="ECO:0000259" key="6">
    <source>
        <dbReference type="PROSITE" id="PS50961"/>
    </source>
</evidence>
<feature type="domain" description="SUZ-C" evidence="7">
    <location>
        <begin position="363"/>
        <end position="408"/>
    </location>
</feature>
<reference evidence="8 9" key="1">
    <citation type="journal article" date="2008" name="Nature">
        <title>Genome analysis of the platypus reveals unique signatures of evolution.</title>
        <authorList>
            <person name="Warren W.C."/>
            <person name="Hillier L.W."/>
            <person name="Marshall Graves J.A."/>
            <person name="Birney E."/>
            <person name="Ponting C.P."/>
            <person name="Grutzner F."/>
            <person name="Belov K."/>
            <person name="Miller W."/>
            <person name="Clarke L."/>
            <person name="Chinwalla A.T."/>
            <person name="Yang S.P."/>
            <person name="Heger A."/>
            <person name="Locke D.P."/>
            <person name="Miethke P."/>
            <person name="Waters P.D."/>
            <person name="Veyrunes F."/>
            <person name="Fulton L."/>
            <person name="Fulton B."/>
            <person name="Graves T."/>
            <person name="Wallis J."/>
            <person name="Puente X.S."/>
            <person name="Lopez-Otin C."/>
            <person name="Ordonez G.R."/>
            <person name="Eichler E.E."/>
            <person name="Chen L."/>
            <person name="Cheng Z."/>
            <person name="Deakin J.E."/>
            <person name="Alsop A."/>
            <person name="Thompson K."/>
            <person name="Kirby P."/>
            <person name="Papenfuss A.T."/>
            <person name="Wakefield M.J."/>
            <person name="Olender T."/>
            <person name="Lancet D."/>
            <person name="Huttley G.A."/>
            <person name="Smit A.F."/>
            <person name="Pask A."/>
            <person name="Temple-Smith P."/>
            <person name="Batzer M.A."/>
            <person name="Walker J.A."/>
            <person name="Konkel M.K."/>
            <person name="Harris R.S."/>
            <person name="Whittington C.M."/>
            <person name="Wong E.S."/>
            <person name="Gemmell N.J."/>
            <person name="Buschiazzo E."/>
            <person name="Vargas Jentzsch I.M."/>
            <person name="Merkel A."/>
            <person name="Schmitz J."/>
            <person name="Zemann A."/>
            <person name="Churakov G."/>
            <person name="Kriegs J.O."/>
            <person name="Brosius J."/>
            <person name="Murchison E.P."/>
            <person name="Sachidanandam R."/>
            <person name="Smith C."/>
            <person name="Hannon G.J."/>
            <person name="Tsend-Ayush E."/>
            <person name="McMillan D."/>
            <person name="Attenborough R."/>
            <person name="Rens W."/>
            <person name="Ferguson-Smith M."/>
            <person name="Lefevre C.M."/>
            <person name="Sharp J.A."/>
            <person name="Nicholas K.R."/>
            <person name="Ray D.A."/>
            <person name="Kube M."/>
            <person name="Reinhardt R."/>
            <person name="Pringle T.H."/>
            <person name="Taylor J."/>
            <person name="Jones R.C."/>
            <person name="Nixon B."/>
            <person name="Dacheux J.L."/>
            <person name="Niwa H."/>
            <person name="Sekita Y."/>
            <person name="Huang X."/>
            <person name="Stark A."/>
            <person name="Kheradpour P."/>
            <person name="Kellis M."/>
            <person name="Flicek P."/>
            <person name="Chen Y."/>
            <person name="Webber C."/>
            <person name="Hardison R."/>
            <person name="Nelson J."/>
            <person name="Hallsworth-Pepin K."/>
            <person name="Delehaunty K."/>
            <person name="Markovic C."/>
            <person name="Minx P."/>
            <person name="Feng Y."/>
            <person name="Kremitzki C."/>
            <person name="Mitreva M."/>
            <person name="Glasscock J."/>
            <person name="Wylie T."/>
            <person name="Wohldmann P."/>
            <person name="Thiru P."/>
            <person name="Nhan M.N."/>
            <person name="Pohl C.S."/>
            <person name="Smith S.M."/>
            <person name="Hou S."/>
            <person name="Nefedov M."/>
            <person name="de Jong P.J."/>
            <person name="Renfree M.B."/>
            <person name="Mardis E.R."/>
            <person name="Wilson R.K."/>
        </authorList>
    </citation>
    <scope>NUCLEOTIDE SEQUENCE [LARGE SCALE GENOMIC DNA]</scope>
    <source>
        <strain evidence="8 9">Glennie</strain>
    </source>
</reference>
<evidence type="ECO:0000256" key="2">
    <source>
        <dbReference type="ARBA" id="ARBA00022884"/>
    </source>
</evidence>
<dbReference type="SUPFAM" id="SSF46785">
    <property type="entry name" value="Winged helix' DNA-binding domain"/>
    <property type="match status" value="1"/>
</dbReference>
<dbReference type="InterPro" id="IPR036388">
    <property type="entry name" value="WH-like_DNA-bd_sf"/>
</dbReference>
<dbReference type="RefSeq" id="XP_039766249.1">
    <property type="nucleotide sequence ID" value="XM_039910315.1"/>
</dbReference>
<dbReference type="KEGG" id="oaa:100090300"/>
<dbReference type="RefSeq" id="XP_039766251.1">
    <property type="nucleotide sequence ID" value="XM_039910317.1"/>
</dbReference>
<evidence type="ECO:0000259" key="7">
    <source>
        <dbReference type="PROSITE" id="PS51938"/>
    </source>
</evidence>
<keyword evidence="9" id="KW-1185">Reference proteome</keyword>
<dbReference type="FunFam" id="1.10.10.10:FF:000158">
    <property type="entry name" value="La ribonucleoprotein domain family member 7"/>
    <property type="match status" value="1"/>
</dbReference>
<dbReference type="InterPro" id="IPR035979">
    <property type="entry name" value="RBD_domain_sf"/>
</dbReference>
<evidence type="ECO:0000313" key="8">
    <source>
        <dbReference type="Ensembl" id="ENSOANP00000034187.1"/>
    </source>
</evidence>
<feature type="domain" description="HTH La-type RNA-binding" evidence="6">
    <location>
        <begin position="61"/>
        <end position="152"/>
    </location>
</feature>
<dbReference type="Gene3D" id="1.10.10.10">
    <property type="entry name" value="Winged helix-like DNA-binding domain superfamily/Winged helix DNA-binding domain"/>
    <property type="match status" value="1"/>
</dbReference>
<dbReference type="PROSITE" id="PS50961">
    <property type="entry name" value="HTH_LA"/>
    <property type="match status" value="1"/>
</dbReference>
<dbReference type="SMART" id="SM00715">
    <property type="entry name" value="LA"/>
    <property type="match status" value="1"/>
</dbReference>
<accession>A0A6I8MZM3</accession>
<feature type="compositionally biased region" description="Low complexity" evidence="5">
    <location>
        <begin position="302"/>
        <end position="312"/>
    </location>
</feature>
<dbReference type="Pfam" id="PF05383">
    <property type="entry name" value="La"/>
    <property type="match status" value="1"/>
</dbReference>
<evidence type="ECO:0000256" key="4">
    <source>
        <dbReference type="PROSITE-ProRule" id="PRU00332"/>
    </source>
</evidence>
<organism evidence="8 9">
    <name type="scientific">Ornithorhynchus anatinus</name>
    <name type="common">Duckbill platypus</name>
    <dbReference type="NCBI Taxonomy" id="9258"/>
    <lineage>
        <taxon>Eukaryota</taxon>
        <taxon>Metazoa</taxon>
        <taxon>Chordata</taxon>
        <taxon>Craniata</taxon>
        <taxon>Vertebrata</taxon>
        <taxon>Euteleostomi</taxon>
        <taxon>Mammalia</taxon>
        <taxon>Monotremata</taxon>
        <taxon>Ornithorhynchidae</taxon>
        <taxon>Ornithorhynchus</taxon>
    </lineage>
</organism>
<dbReference type="Bgee" id="ENSOANG00000044798">
    <property type="expression patterns" value="Expressed in ovary"/>
</dbReference>
<dbReference type="Ensembl" id="ENSOANT00000058497.1">
    <property type="protein sequence ID" value="ENSOANP00000034187.1"/>
    <property type="gene ID" value="ENSOANG00000044798.1"/>
</dbReference>
<reference evidence="8" key="2">
    <citation type="submission" date="2025-08" db="UniProtKB">
        <authorList>
            <consortium name="Ensembl"/>
        </authorList>
    </citation>
    <scope>IDENTIFICATION</scope>
    <source>
        <strain evidence="8">Glennie</strain>
    </source>
</reference>
<dbReference type="CDD" id="cd08033">
    <property type="entry name" value="LARP_6"/>
    <property type="match status" value="1"/>
</dbReference>
<evidence type="ECO:0000256" key="3">
    <source>
        <dbReference type="ARBA" id="ARBA00023242"/>
    </source>
</evidence>
<dbReference type="InterPro" id="IPR002344">
    <property type="entry name" value="Lupus_La"/>
</dbReference>
<dbReference type="GO" id="GO:0003729">
    <property type="term" value="F:mRNA binding"/>
    <property type="evidence" value="ECO:0000318"/>
    <property type="project" value="GO_Central"/>
</dbReference>
<sequence>MSALQLHSQLGSSNPIQVQSSHCPPLSLCPTGIQPLPQISPEDLNGNCCDPVADPLDCACDTPDLELVRKIVAQVEFYLSDENLARDTFLLKHVQKNKQGFVSIKLLTSFKKVKYLSQDWRLTLHALRFSELLEVNVEGTKVRRKSPLPDLLLGSPPSKLLLAWEPWGLELPPASPPSPALQQAFLEAISGLFSPFGLIASIRILQPGKKLPPSVQRYVLAQPELLSSCCALVEYESLEAAAGAFAELSRRLAPGASGGIKVVRLLARSPKKQSGGQEDGEEGARAYQRAPPRKRGPRARQGEPPQSSSPESDGAPVSPPDSLLGLRAGYFSLPCIGPPPPRPSLLGPAATTDARIQKWAGPCWAHGLSSRPQEAAPAVALGMGKGTALPIRRLPRGPDGTRGFYSSIGRGGVVLRH</sequence>
<dbReference type="InterPro" id="IPR045180">
    <property type="entry name" value="La_dom_prot"/>
</dbReference>
<comment type="subcellular location">
    <subcellularLocation>
        <location evidence="1">Nucleus</location>
    </subcellularLocation>
</comment>
<keyword evidence="2 4" id="KW-0694">RNA-binding</keyword>